<evidence type="ECO:0000313" key="2">
    <source>
        <dbReference type="Proteomes" id="UP001642260"/>
    </source>
</evidence>
<gene>
    <name evidence="1" type="ORF">ERUC_LOCUS28047</name>
</gene>
<evidence type="ECO:0000313" key="1">
    <source>
        <dbReference type="EMBL" id="CAH8362291.1"/>
    </source>
</evidence>
<name>A0ABC8KSR1_ERUVS</name>
<reference evidence="1 2" key="1">
    <citation type="submission" date="2022-03" db="EMBL/GenBank/DDBJ databases">
        <authorList>
            <person name="Macdonald S."/>
            <person name="Ahmed S."/>
            <person name="Newling K."/>
        </authorList>
    </citation>
    <scope>NUCLEOTIDE SEQUENCE [LARGE SCALE GENOMIC DNA]</scope>
</reference>
<comment type="caution">
    <text evidence="1">The sequence shown here is derived from an EMBL/GenBank/DDBJ whole genome shotgun (WGS) entry which is preliminary data.</text>
</comment>
<dbReference type="EMBL" id="CAKOAT010328487">
    <property type="protein sequence ID" value="CAH8362291.1"/>
    <property type="molecule type" value="Genomic_DNA"/>
</dbReference>
<protein>
    <submittedName>
        <fullName evidence="1">Uncharacterized protein</fullName>
    </submittedName>
</protein>
<organism evidence="1 2">
    <name type="scientific">Eruca vesicaria subsp. sativa</name>
    <name type="common">Garden rocket</name>
    <name type="synonym">Eruca sativa</name>
    <dbReference type="NCBI Taxonomy" id="29727"/>
    <lineage>
        <taxon>Eukaryota</taxon>
        <taxon>Viridiplantae</taxon>
        <taxon>Streptophyta</taxon>
        <taxon>Embryophyta</taxon>
        <taxon>Tracheophyta</taxon>
        <taxon>Spermatophyta</taxon>
        <taxon>Magnoliopsida</taxon>
        <taxon>eudicotyledons</taxon>
        <taxon>Gunneridae</taxon>
        <taxon>Pentapetalae</taxon>
        <taxon>rosids</taxon>
        <taxon>malvids</taxon>
        <taxon>Brassicales</taxon>
        <taxon>Brassicaceae</taxon>
        <taxon>Brassiceae</taxon>
        <taxon>Eruca</taxon>
    </lineage>
</organism>
<dbReference type="AlphaFoldDB" id="A0ABC8KSR1"/>
<accession>A0ABC8KSR1</accession>
<keyword evidence="2" id="KW-1185">Reference proteome</keyword>
<sequence>MNMMLVGLLFWAKKHYPEGTNDLIITKNQNILQEHLVLDIIEALEVRDFDFAIEHPDTFFPPAACAESSQSIPIAVRKGKAHEITKSARNARGDYLRKKKII</sequence>
<dbReference type="Proteomes" id="UP001642260">
    <property type="component" value="Unassembled WGS sequence"/>
</dbReference>
<proteinExistence type="predicted"/>